<gene>
    <name evidence="1" type="ORF">MM415A03939_0004</name>
    <name evidence="2" type="ORF">MM415B03501_0020</name>
</gene>
<dbReference type="AlphaFoldDB" id="A0A6M3JLM9"/>
<dbReference type="EMBL" id="MT142953">
    <property type="protein sequence ID" value="QJA91002.1"/>
    <property type="molecule type" value="Genomic_DNA"/>
</dbReference>
<evidence type="ECO:0000313" key="1">
    <source>
        <dbReference type="EMBL" id="QJA70148.1"/>
    </source>
</evidence>
<name>A0A6M3JLM9_9ZZZZ</name>
<organism evidence="1">
    <name type="scientific">viral metagenome</name>
    <dbReference type="NCBI Taxonomy" id="1070528"/>
    <lineage>
        <taxon>unclassified sequences</taxon>
        <taxon>metagenomes</taxon>
        <taxon>organismal metagenomes</taxon>
    </lineage>
</organism>
<evidence type="ECO:0000313" key="2">
    <source>
        <dbReference type="EMBL" id="QJA91002.1"/>
    </source>
</evidence>
<accession>A0A6M3JLM9</accession>
<protein>
    <submittedName>
        <fullName evidence="1">Uncharacterized protein</fullName>
    </submittedName>
</protein>
<dbReference type="EMBL" id="MT141768">
    <property type="protein sequence ID" value="QJA70148.1"/>
    <property type="molecule type" value="Genomic_DNA"/>
</dbReference>
<proteinExistence type="predicted"/>
<reference evidence="1" key="1">
    <citation type="submission" date="2020-03" db="EMBL/GenBank/DDBJ databases">
        <title>The deep terrestrial virosphere.</title>
        <authorList>
            <person name="Holmfeldt K."/>
            <person name="Nilsson E."/>
            <person name="Simone D."/>
            <person name="Lopez-Fernandez M."/>
            <person name="Wu X."/>
            <person name="de Brujin I."/>
            <person name="Lundin D."/>
            <person name="Andersson A."/>
            <person name="Bertilsson S."/>
            <person name="Dopson M."/>
        </authorList>
    </citation>
    <scope>NUCLEOTIDE SEQUENCE</scope>
    <source>
        <strain evidence="1">MM415A03939</strain>
        <strain evidence="2">MM415B03501</strain>
    </source>
</reference>
<sequence length="108" mass="12969">MDIIKEIEERIVGFKAVMKTYYRRKDSVYWNEYQEKIDELERILYLLKQQQANDVDKLKELRKWAILIMSRSKSQSSTTKDGKCREYDAGVSDTCRAVLDKIDEYFKK</sequence>